<reference evidence="10" key="1">
    <citation type="journal article" date="2014" name="Int. J. Syst. Evol. Microbiol.">
        <title>Complete genome sequence of Corynebacterium casei LMG S-19264T (=DSM 44701T), isolated from a smear-ripened cheese.</title>
        <authorList>
            <consortium name="US DOE Joint Genome Institute (JGI-PGF)"/>
            <person name="Walter F."/>
            <person name="Albersmeier A."/>
            <person name="Kalinowski J."/>
            <person name="Ruckert C."/>
        </authorList>
    </citation>
    <scope>NUCLEOTIDE SEQUENCE</scope>
    <source>
        <strain evidence="10">NBRC 112290</strain>
    </source>
</reference>
<dbReference type="Gene3D" id="1.10.3730.10">
    <property type="entry name" value="ProC C-terminal domain-like"/>
    <property type="match status" value="1"/>
</dbReference>
<evidence type="ECO:0000256" key="2">
    <source>
        <dbReference type="ARBA" id="ARBA00022857"/>
    </source>
</evidence>
<evidence type="ECO:0000256" key="6">
    <source>
        <dbReference type="NCBIfam" id="TIGR00112"/>
    </source>
</evidence>
<name>A0AA37XCX9_9MICO</name>
<dbReference type="GO" id="GO:0071949">
    <property type="term" value="F:FAD binding"/>
    <property type="evidence" value="ECO:0007669"/>
    <property type="project" value="InterPro"/>
</dbReference>
<protein>
    <recommendedName>
        <fullName evidence="5 6">Pyrroline-5-carboxylate reductase</fullName>
        <shortName evidence="5">P5C reductase</shortName>
        <shortName evidence="5">P5CR</shortName>
        <ecNumber evidence="5 6">1.5.1.2</ecNumber>
    </recommendedName>
    <alternativeName>
        <fullName evidence="5">PCA reductase</fullName>
    </alternativeName>
</protein>
<dbReference type="SUPFAM" id="SSF48179">
    <property type="entry name" value="6-phosphogluconate dehydrogenase C-terminal domain-like"/>
    <property type="match status" value="1"/>
</dbReference>
<keyword evidence="11" id="KW-1185">Reference proteome</keyword>
<dbReference type="EC" id="1.5.1.2" evidence="5 6"/>
<dbReference type="Pfam" id="PF03807">
    <property type="entry name" value="F420_oxidored"/>
    <property type="match status" value="1"/>
</dbReference>
<sequence>MKVALLGSGVMGSAVLSSFVRADGVTHVAVTDARAGHAREVAERHRGGAPVEVSGGDDNVAAVSGADVVVLAVKPQHVPALLAQVADAVGPDAIVVSIAAGVTCAAIEQALPAGTAVVRVMPNTPATIGQGVAAVSAGATASGDHLDLVELLLAGTGLVVRVPEEQQSVVTAISGSGPAYVFHLIDALAEAGTAGGLPRALALRLAAATVAGSGAYAQTSGEHPALLREAVSSPAGTTLAALEVLDDRAVRAAYGAAVRAAARRADELAAPPGGRA</sequence>
<comment type="similarity">
    <text evidence="1 5 8">Belongs to the pyrroline-5-carboxylate reductase family.</text>
</comment>
<evidence type="ECO:0000313" key="10">
    <source>
        <dbReference type="EMBL" id="GMA30328.1"/>
    </source>
</evidence>
<evidence type="ECO:0000256" key="7">
    <source>
        <dbReference type="PIRSR" id="PIRSR000193-1"/>
    </source>
</evidence>
<dbReference type="Proteomes" id="UP001157161">
    <property type="component" value="Unassembled WGS sequence"/>
</dbReference>
<dbReference type="InterPro" id="IPR053790">
    <property type="entry name" value="P5CR-like_CS"/>
</dbReference>
<dbReference type="Pfam" id="PF14748">
    <property type="entry name" value="P5CR_dimer"/>
    <property type="match status" value="1"/>
</dbReference>
<dbReference type="PANTHER" id="PTHR11645">
    <property type="entry name" value="PYRROLINE-5-CARBOXYLATE REDUCTASE"/>
    <property type="match status" value="1"/>
</dbReference>
<dbReference type="NCBIfam" id="TIGR00112">
    <property type="entry name" value="proC"/>
    <property type="match status" value="1"/>
</dbReference>
<feature type="domain" description="FAD-binding PCMH-type" evidence="9">
    <location>
        <begin position="22"/>
        <end position="208"/>
    </location>
</feature>
<dbReference type="InterPro" id="IPR016166">
    <property type="entry name" value="FAD-bd_PCMH"/>
</dbReference>
<keyword evidence="5 8" id="KW-0028">Amino-acid biosynthesis</keyword>
<evidence type="ECO:0000256" key="4">
    <source>
        <dbReference type="ARBA" id="ARBA00058118"/>
    </source>
</evidence>
<evidence type="ECO:0000256" key="8">
    <source>
        <dbReference type="RuleBase" id="RU003903"/>
    </source>
</evidence>
<dbReference type="RefSeq" id="WP_284248912.1">
    <property type="nucleotide sequence ID" value="NZ_BSUM01000001.1"/>
</dbReference>
<dbReference type="PROSITE" id="PS51387">
    <property type="entry name" value="FAD_PCMH"/>
    <property type="match status" value="1"/>
</dbReference>
<dbReference type="GO" id="GO:0004735">
    <property type="term" value="F:pyrroline-5-carboxylate reductase activity"/>
    <property type="evidence" value="ECO:0007669"/>
    <property type="project" value="UniProtKB-UniRule"/>
</dbReference>
<dbReference type="PIRSF" id="PIRSF000193">
    <property type="entry name" value="Pyrrol-5-carb_rd"/>
    <property type="match status" value="1"/>
</dbReference>
<dbReference type="HAMAP" id="MF_01925">
    <property type="entry name" value="P5C_reductase"/>
    <property type="match status" value="1"/>
</dbReference>
<comment type="function">
    <text evidence="4 5">Catalyzes the reduction of 1-pyrroline-5-carboxylate (PCA) to L-proline.</text>
</comment>
<accession>A0AA37XCX9</accession>
<comment type="caution">
    <text evidence="10">The sequence shown here is derived from an EMBL/GenBank/DDBJ whole genome shotgun (WGS) entry which is preliminary data.</text>
</comment>
<dbReference type="InterPro" id="IPR008927">
    <property type="entry name" value="6-PGluconate_DH-like_C_sf"/>
</dbReference>
<comment type="pathway">
    <text evidence="5 8">Amino-acid biosynthesis; L-proline biosynthesis; L-proline from L-glutamate 5-semialdehyde: step 1/1.</text>
</comment>
<keyword evidence="5" id="KW-0963">Cytoplasm</keyword>
<dbReference type="InterPro" id="IPR036291">
    <property type="entry name" value="NAD(P)-bd_dom_sf"/>
</dbReference>
<evidence type="ECO:0000259" key="9">
    <source>
        <dbReference type="PROSITE" id="PS51387"/>
    </source>
</evidence>
<evidence type="ECO:0000313" key="11">
    <source>
        <dbReference type="Proteomes" id="UP001157161"/>
    </source>
</evidence>
<dbReference type="Gene3D" id="3.40.50.720">
    <property type="entry name" value="NAD(P)-binding Rossmann-like Domain"/>
    <property type="match status" value="1"/>
</dbReference>
<comment type="catalytic activity">
    <reaction evidence="5">
        <text>L-proline + NAD(+) = (S)-1-pyrroline-5-carboxylate + NADH + 2 H(+)</text>
        <dbReference type="Rhea" id="RHEA:14105"/>
        <dbReference type="ChEBI" id="CHEBI:15378"/>
        <dbReference type="ChEBI" id="CHEBI:17388"/>
        <dbReference type="ChEBI" id="CHEBI:57540"/>
        <dbReference type="ChEBI" id="CHEBI:57945"/>
        <dbReference type="ChEBI" id="CHEBI:60039"/>
        <dbReference type="EC" id="1.5.1.2"/>
    </reaction>
</comment>
<dbReference type="EMBL" id="BSUM01000001">
    <property type="protein sequence ID" value="GMA30328.1"/>
    <property type="molecule type" value="Genomic_DNA"/>
</dbReference>
<evidence type="ECO:0000256" key="1">
    <source>
        <dbReference type="ARBA" id="ARBA00005525"/>
    </source>
</evidence>
<dbReference type="SUPFAM" id="SSF51735">
    <property type="entry name" value="NAD(P)-binding Rossmann-fold domains"/>
    <property type="match status" value="1"/>
</dbReference>
<dbReference type="GO" id="GO:0055129">
    <property type="term" value="P:L-proline biosynthetic process"/>
    <property type="evidence" value="ECO:0007669"/>
    <property type="project" value="UniProtKB-UniRule"/>
</dbReference>
<dbReference type="InterPro" id="IPR028939">
    <property type="entry name" value="P5C_Rdtase_cat_N"/>
</dbReference>
<dbReference type="AlphaFoldDB" id="A0AA37XCX9"/>
<evidence type="ECO:0000256" key="5">
    <source>
        <dbReference type="HAMAP-Rule" id="MF_01925"/>
    </source>
</evidence>
<keyword evidence="3 5" id="KW-0560">Oxidoreductase</keyword>
<feature type="binding site" evidence="7">
    <location>
        <begin position="72"/>
        <end position="75"/>
    </location>
    <ligand>
        <name>NADP(+)</name>
        <dbReference type="ChEBI" id="CHEBI:58349"/>
    </ligand>
</feature>
<comment type="subcellular location">
    <subcellularLocation>
        <location evidence="5">Cytoplasm</location>
    </subcellularLocation>
</comment>
<organism evidence="10 11">
    <name type="scientific">Litorihabitans aurantiacus</name>
    <dbReference type="NCBI Taxonomy" id="1930061"/>
    <lineage>
        <taxon>Bacteria</taxon>
        <taxon>Bacillati</taxon>
        <taxon>Actinomycetota</taxon>
        <taxon>Actinomycetes</taxon>
        <taxon>Micrococcales</taxon>
        <taxon>Beutenbergiaceae</taxon>
        <taxon>Litorihabitans</taxon>
    </lineage>
</organism>
<comment type="catalytic activity">
    <reaction evidence="5 8">
        <text>L-proline + NADP(+) = (S)-1-pyrroline-5-carboxylate + NADPH + 2 H(+)</text>
        <dbReference type="Rhea" id="RHEA:14109"/>
        <dbReference type="ChEBI" id="CHEBI:15378"/>
        <dbReference type="ChEBI" id="CHEBI:17388"/>
        <dbReference type="ChEBI" id="CHEBI:57783"/>
        <dbReference type="ChEBI" id="CHEBI:58349"/>
        <dbReference type="ChEBI" id="CHEBI:60039"/>
        <dbReference type="EC" id="1.5.1.2"/>
    </reaction>
</comment>
<dbReference type="InterPro" id="IPR000304">
    <property type="entry name" value="Pyrroline-COOH_reductase"/>
</dbReference>
<proteinExistence type="inferred from homology"/>
<evidence type="ECO:0000256" key="3">
    <source>
        <dbReference type="ARBA" id="ARBA00023002"/>
    </source>
</evidence>
<dbReference type="PANTHER" id="PTHR11645:SF0">
    <property type="entry name" value="PYRROLINE-5-CARBOXYLATE REDUCTASE 3"/>
    <property type="match status" value="1"/>
</dbReference>
<dbReference type="PROSITE" id="PS00521">
    <property type="entry name" value="P5CR"/>
    <property type="match status" value="1"/>
</dbReference>
<dbReference type="FunFam" id="1.10.3730.10:FF:000001">
    <property type="entry name" value="Pyrroline-5-carboxylate reductase"/>
    <property type="match status" value="1"/>
</dbReference>
<gene>
    <name evidence="5 10" type="primary">proC</name>
    <name evidence="10" type="ORF">GCM10025875_03200</name>
</gene>
<dbReference type="GO" id="GO:0005737">
    <property type="term" value="C:cytoplasm"/>
    <property type="evidence" value="ECO:0007669"/>
    <property type="project" value="UniProtKB-SubCell"/>
</dbReference>
<feature type="binding site" evidence="7">
    <location>
        <begin position="6"/>
        <end position="11"/>
    </location>
    <ligand>
        <name>NADP(+)</name>
        <dbReference type="ChEBI" id="CHEBI:58349"/>
    </ligand>
</feature>
<dbReference type="InterPro" id="IPR029036">
    <property type="entry name" value="P5CR_dimer"/>
</dbReference>
<keyword evidence="5 8" id="KW-0641">Proline biosynthesis</keyword>
<keyword evidence="2 5" id="KW-0521">NADP</keyword>
<feature type="binding site" evidence="7">
    <location>
        <position position="59"/>
    </location>
    <ligand>
        <name>NADPH</name>
        <dbReference type="ChEBI" id="CHEBI:57783"/>
    </ligand>
</feature>
<reference evidence="10" key="2">
    <citation type="submission" date="2023-02" db="EMBL/GenBank/DDBJ databases">
        <authorList>
            <person name="Sun Q."/>
            <person name="Mori K."/>
        </authorList>
    </citation>
    <scope>NUCLEOTIDE SEQUENCE</scope>
    <source>
        <strain evidence="10">NBRC 112290</strain>
    </source>
</reference>